<evidence type="ECO:0000256" key="3">
    <source>
        <dbReference type="ARBA" id="ARBA00022448"/>
    </source>
</evidence>
<keyword evidence="10" id="KW-1185">Reference proteome</keyword>
<evidence type="ECO:0000313" key="10">
    <source>
        <dbReference type="Proteomes" id="UP000715095"/>
    </source>
</evidence>
<dbReference type="InterPro" id="IPR051906">
    <property type="entry name" value="TolC-like"/>
</dbReference>
<keyword evidence="5" id="KW-0812">Transmembrane</keyword>
<dbReference type="Gene3D" id="1.20.1600.10">
    <property type="entry name" value="Outer membrane efflux proteins (OEP)"/>
    <property type="match status" value="1"/>
</dbReference>
<dbReference type="SUPFAM" id="SSF56954">
    <property type="entry name" value="Outer membrane efflux proteins (OEP)"/>
    <property type="match status" value="1"/>
</dbReference>
<dbReference type="InterPro" id="IPR003423">
    <property type="entry name" value="OMP_efflux"/>
</dbReference>
<comment type="similarity">
    <text evidence="2">Belongs to the outer membrane factor (OMF) (TC 1.B.17) family.</text>
</comment>
<keyword evidence="6" id="KW-0472">Membrane</keyword>
<evidence type="ECO:0000256" key="5">
    <source>
        <dbReference type="ARBA" id="ARBA00022692"/>
    </source>
</evidence>
<evidence type="ECO:0000256" key="7">
    <source>
        <dbReference type="ARBA" id="ARBA00023237"/>
    </source>
</evidence>
<keyword evidence="3" id="KW-0813">Transport</keyword>
<reference evidence="9 10" key="1">
    <citation type="journal article" date="2021" name="Sci. Rep.">
        <title>The distribution of antibiotic resistance genes in chicken gut microbiota commensals.</title>
        <authorList>
            <person name="Juricova H."/>
            <person name="Matiasovicova J."/>
            <person name="Kubasova T."/>
            <person name="Cejkova D."/>
            <person name="Rychlik I."/>
        </authorList>
    </citation>
    <scope>NUCLEOTIDE SEQUENCE [LARGE SCALE GENOMIC DNA]</scope>
    <source>
        <strain evidence="9 10">An829</strain>
    </source>
</reference>
<keyword evidence="4" id="KW-1134">Transmembrane beta strand</keyword>
<evidence type="ECO:0000256" key="8">
    <source>
        <dbReference type="SAM" id="SignalP"/>
    </source>
</evidence>
<dbReference type="Pfam" id="PF02321">
    <property type="entry name" value="OEP"/>
    <property type="match status" value="2"/>
</dbReference>
<evidence type="ECO:0000256" key="1">
    <source>
        <dbReference type="ARBA" id="ARBA00004442"/>
    </source>
</evidence>
<protein>
    <submittedName>
        <fullName evidence="9">TolC family protein</fullName>
    </submittedName>
</protein>
<keyword evidence="8" id="KW-0732">Signal</keyword>
<dbReference type="PANTHER" id="PTHR30026">
    <property type="entry name" value="OUTER MEMBRANE PROTEIN TOLC"/>
    <property type="match status" value="1"/>
</dbReference>
<comment type="subcellular location">
    <subcellularLocation>
        <location evidence="1">Cell outer membrane</location>
    </subcellularLocation>
</comment>
<name>A0ABS2DTN0_9BURK</name>
<feature type="signal peptide" evidence="8">
    <location>
        <begin position="1"/>
        <end position="38"/>
    </location>
</feature>
<dbReference type="Proteomes" id="UP000715095">
    <property type="component" value="Unassembled WGS sequence"/>
</dbReference>
<evidence type="ECO:0000256" key="2">
    <source>
        <dbReference type="ARBA" id="ARBA00007613"/>
    </source>
</evidence>
<dbReference type="RefSeq" id="WP_205103829.1">
    <property type="nucleotide sequence ID" value="NZ_JACJJC010000015.1"/>
</dbReference>
<gene>
    <name evidence="9" type="ORF">H6A60_09295</name>
</gene>
<proteinExistence type="inferred from homology"/>
<dbReference type="PANTHER" id="PTHR30026:SF5">
    <property type="entry name" value="ABC-TYPE EFFLUX SYSTEM SECRETIN COMPONENT"/>
    <property type="match status" value="1"/>
</dbReference>
<accession>A0ABS2DTN0</accession>
<evidence type="ECO:0000256" key="6">
    <source>
        <dbReference type="ARBA" id="ARBA00023136"/>
    </source>
</evidence>
<sequence>MRNRPSARRCRNSGLLTTGLALALAAALAVGSPSAANAVPTLGAGAQPRAEKDVPSAGAAAPLSFEAALARFHERADILRAQEADVARAEHAADAAKWLGGPKVDVAAMHLEGSKSLDLNLDVPIPGLGSLPFSYSGDYDISGPRAAITAVWPIYTGGAVTAEQKTLKSKADQARAARDATFIEEDASLALAYWRTQLARAVEKLRRAALADEEESLRRARGFEKEGMLSKIERMSIEVSRDAAKRALSAAETDAHVAETELLRALRDEALPELETPLFVLKGELGSLDDWRARAMSASPVLAQAGALEAQAQQSVAAAKSTFKPQVFAFGMRNFAKHYLTLVEPDWIAGIGVKFTLWSNRDRTASIASAESMSRKAGAARKEAENDVLAAVEVAWLRAVEARDEYRLTASTVALAKEALRMREKSFAEGLSTALDVSNARTQMIGAEIARCAAAYKFVAGWTALHAASGAMPDFIASLSRSDLEAVR</sequence>
<comment type="caution">
    <text evidence="9">The sequence shown here is derived from an EMBL/GenBank/DDBJ whole genome shotgun (WGS) entry which is preliminary data.</text>
</comment>
<organism evidence="9 10">
    <name type="scientific">Sutterella massiliensis</name>
    <dbReference type="NCBI Taxonomy" id="1816689"/>
    <lineage>
        <taxon>Bacteria</taxon>
        <taxon>Pseudomonadati</taxon>
        <taxon>Pseudomonadota</taxon>
        <taxon>Betaproteobacteria</taxon>
        <taxon>Burkholderiales</taxon>
        <taxon>Sutterellaceae</taxon>
        <taxon>Sutterella</taxon>
    </lineage>
</organism>
<feature type="chain" id="PRO_5046345819" evidence="8">
    <location>
        <begin position="39"/>
        <end position="488"/>
    </location>
</feature>
<evidence type="ECO:0000313" key="9">
    <source>
        <dbReference type="EMBL" id="MBM6704675.1"/>
    </source>
</evidence>
<evidence type="ECO:0000256" key="4">
    <source>
        <dbReference type="ARBA" id="ARBA00022452"/>
    </source>
</evidence>
<dbReference type="EMBL" id="JACJJC010000015">
    <property type="protein sequence ID" value="MBM6704675.1"/>
    <property type="molecule type" value="Genomic_DNA"/>
</dbReference>
<keyword evidence="7" id="KW-0998">Cell outer membrane</keyword>